<reference evidence="3" key="1">
    <citation type="submission" date="2016-10" db="EMBL/GenBank/DDBJ databases">
        <authorList>
            <person name="Varghese N."/>
            <person name="Submissions S."/>
        </authorList>
    </citation>
    <scope>NUCLEOTIDE SEQUENCE [LARGE SCALE GENOMIC DNA]</scope>
    <source>
        <strain evidence="3">DSM 26922</strain>
    </source>
</reference>
<feature type="domain" description="DUF6473" evidence="1">
    <location>
        <begin position="1"/>
        <end position="267"/>
    </location>
</feature>
<proteinExistence type="predicted"/>
<dbReference type="OrthoDB" id="7838347at2"/>
<dbReference type="Proteomes" id="UP000199441">
    <property type="component" value="Unassembled WGS sequence"/>
</dbReference>
<dbReference type="RefSeq" id="WP_089945749.1">
    <property type="nucleotide sequence ID" value="NZ_FNOI01000002.1"/>
</dbReference>
<accession>A0A1H2UN27</accession>
<dbReference type="AlphaFoldDB" id="A0A1H2UN27"/>
<name>A0A1H2UN27_9RHOB</name>
<dbReference type="STRING" id="670155.SAMN04488001_1229"/>
<dbReference type="Pfam" id="PF20078">
    <property type="entry name" value="DUF6473"/>
    <property type="match status" value="1"/>
</dbReference>
<sequence length="268" mass="30060">MAYERPDASPLSYNQCRYGQSKLLFRGPRRSLKKEYISFIGGSETYGKFVEKPFVEIVEDAVGMPCANFSAVNAGVDAFVHDPSLMGLCMKAGTTVIQVMGAQNMSNRYYVVHARRNDRFLKASALLKSIYREVDFSEFSFTRHMLTTLKAVSPQRFAAIEIELRSAWVSRMELMLRQINGRCILLWLREPQPEVCVPVCLGQEPLFLDATLVGRLAGLVDHIVEVDIADERGKLDGMIYNSMEAAAAREMIGPSAHRKIADKLLSVL</sequence>
<evidence type="ECO:0000313" key="2">
    <source>
        <dbReference type="EMBL" id="SDW57543.1"/>
    </source>
</evidence>
<evidence type="ECO:0000313" key="3">
    <source>
        <dbReference type="Proteomes" id="UP000199441"/>
    </source>
</evidence>
<dbReference type="EMBL" id="FNOI01000002">
    <property type="protein sequence ID" value="SDW57543.1"/>
    <property type="molecule type" value="Genomic_DNA"/>
</dbReference>
<organism evidence="2 3">
    <name type="scientific">Litoreibacter albidus</name>
    <dbReference type="NCBI Taxonomy" id="670155"/>
    <lineage>
        <taxon>Bacteria</taxon>
        <taxon>Pseudomonadati</taxon>
        <taxon>Pseudomonadota</taxon>
        <taxon>Alphaproteobacteria</taxon>
        <taxon>Rhodobacterales</taxon>
        <taxon>Roseobacteraceae</taxon>
        <taxon>Litoreibacter</taxon>
    </lineage>
</organism>
<keyword evidence="3" id="KW-1185">Reference proteome</keyword>
<gene>
    <name evidence="2" type="ORF">SAMN04488001_1229</name>
</gene>
<dbReference type="InterPro" id="IPR045524">
    <property type="entry name" value="DUF6473"/>
</dbReference>
<protein>
    <recommendedName>
        <fullName evidence="1">DUF6473 domain-containing protein</fullName>
    </recommendedName>
</protein>
<evidence type="ECO:0000259" key="1">
    <source>
        <dbReference type="Pfam" id="PF20078"/>
    </source>
</evidence>